<dbReference type="EMBL" id="JAADJZ010000001">
    <property type="protein sequence ID" value="KAF2877966.1"/>
    <property type="molecule type" value="Genomic_DNA"/>
</dbReference>
<gene>
    <name evidence="1" type="ORF">BDV95DRAFT_479731</name>
</gene>
<dbReference type="AlphaFoldDB" id="A0A7C8IHT1"/>
<dbReference type="OrthoDB" id="184880at2759"/>
<dbReference type="GO" id="GO:0032259">
    <property type="term" value="P:methylation"/>
    <property type="evidence" value="ECO:0007669"/>
    <property type="project" value="UniProtKB-KW"/>
</dbReference>
<dbReference type="SUPFAM" id="SSF53335">
    <property type="entry name" value="S-adenosyl-L-methionine-dependent methyltransferases"/>
    <property type="match status" value="1"/>
</dbReference>
<reference evidence="1 2" key="1">
    <citation type="submission" date="2020-01" db="EMBL/GenBank/DDBJ databases">
        <authorList>
            <consortium name="DOE Joint Genome Institute"/>
            <person name="Haridas S."/>
            <person name="Albert R."/>
            <person name="Binder M."/>
            <person name="Bloem J."/>
            <person name="Labutti K."/>
            <person name="Salamov A."/>
            <person name="Andreopoulos B."/>
            <person name="Baker S.E."/>
            <person name="Barry K."/>
            <person name="Bills G."/>
            <person name="Bluhm B.H."/>
            <person name="Cannon C."/>
            <person name="Castanera R."/>
            <person name="Culley D.E."/>
            <person name="Daum C."/>
            <person name="Ezra D."/>
            <person name="Gonzalez J.B."/>
            <person name="Henrissat B."/>
            <person name="Kuo A."/>
            <person name="Liang C."/>
            <person name="Lipzen A."/>
            <person name="Lutzoni F."/>
            <person name="Magnuson J."/>
            <person name="Mondo S."/>
            <person name="Nolan M."/>
            <person name="Ohm R."/>
            <person name="Pangilinan J."/>
            <person name="Park H.-J.H."/>
            <person name="Ramirez L."/>
            <person name="Alfaro M."/>
            <person name="Sun H."/>
            <person name="Tritt A."/>
            <person name="Yoshinaga Y."/>
            <person name="Zwiers L.-H.L."/>
            <person name="Turgeon B.G."/>
            <person name="Goodwin S.B."/>
            <person name="Spatafora J.W."/>
            <person name="Crous P.W."/>
            <person name="Grigoriev I.V."/>
        </authorList>
    </citation>
    <scope>NUCLEOTIDE SEQUENCE [LARGE SCALE GENOMIC DNA]</scope>
    <source>
        <strain evidence="1 2">CBS 611.86</strain>
    </source>
</reference>
<dbReference type="Gene3D" id="3.40.50.150">
    <property type="entry name" value="Vaccinia Virus protein VP39"/>
    <property type="match status" value="1"/>
</dbReference>
<name>A0A7C8IHT1_9PLEO</name>
<proteinExistence type="predicted"/>
<keyword evidence="1" id="KW-0489">Methyltransferase</keyword>
<keyword evidence="2" id="KW-1185">Reference proteome</keyword>
<dbReference type="Pfam" id="PF13489">
    <property type="entry name" value="Methyltransf_23"/>
    <property type="match status" value="1"/>
</dbReference>
<dbReference type="Proteomes" id="UP000481861">
    <property type="component" value="Unassembled WGS sequence"/>
</dbReference>
<evidence type="ECO:0000313" key="2">
    <source>
        <dbReference type="Proteomes" id="UP000481861"/>
    </source>
</evidence>
<keyword evidence="1" id="KW-0808">Transferase</keyword>
<sequence length="286" mass="32149">MSAQTKIEEDTYQGPRHDGEYERLRVQHEMIKTLMKGRLVLAPVDLSKPDLAVLDSATADGYWLLDLAQHVAPTATLMGADIAPQRFLNPSELPANVSLFPQNIFDPWPDYAQNAFDLVHQRFVLPVCSDQTSMDVIRNLLVCVKSGGYLMLHDADFDSIEEGEGHEAMERLRDVLRRSWSMIGYNLSPGPKLRGWFEHAGLEDVHEEILHIKVGASADNREDGERPIGVLLAALDGIRVNMGKMSGFFFSDEDFAKLKIDLKKELETNGNCYNTHIVWARKAAEV</sequence>
<organism evidence="1 2">
    <name type="scientific">Massariosphaeria phaeospora</name>
    <dbReference type="NCBI Taxonomy" id="100035"/>
    <lineage>
        <taxon>Eukaryota</taxon>
        <taxon>Fungi</taxon>
        <taxon>Dikarya</taxon>
        <taxon>Ascomycota</taxon>
        <taxon>Pezizomycotina</taxon>
        <taxon>Dothideomycetes</taxon>
        <taxon>Pleosporomycetidae</taxon>
        <taxon>Pleosporales</taxon>
        <taxon>Pleosporales incertae sedis</taxon>
        <taxon>Massariosphaeria</taxon>
    </lineage>
</organism>
<dbReference type="InterPro" id="IPR029063">
    <property type="entry name" value="SAM-dependent_MTases_sf"/>
</dbReference>
<dbReference type="GO" id="GO:0008168">
    <property type="term" value="F:methyltransferase activity"/>
    <property type="evidence" value="ECO:0007669"/>
    <property type="project" value="UniProtKB-KW"/>
</dbReference>
<comment type="caution">
    <text evidence="1">The sequence shown here is derived from an EMBL/GenBank/DDBJ whole genome shotgun (WGS) entry which is preliminary data.</text>
</comment>
<accession>A0A7C8IHT1</accession>
<protein>
    <submittedName>
        <fullName evidence="1">S-adenosyl-L-methionine-dependent methyltransferase</fullName>
    </submittedName>
</protein>
<evidence type="ECO:0000313" key="1">
    <source>
        <dbReference type="EMBL" id="KAF2877966.1"/>
    </source>
</evidence>